<protein>
    <submittedName>
        <fullName evidence="1">Uncharacterized protein</fullName>
    </submittedName>
</protein>
<gene>
    <name evidence="1" type="ordered locus">TASI_0559</name>
</gene>
<proteinExistence type="predicted"/>
<evidence type="ECO:0000313" key="2">
    <source>
        <dbReference type="Proteomes" id="UP000009284"/>
    </source>
</evidence>
<dbReference type="STRING" id="1008459.TASI_0559"/>
<name>G4QAM4_TAYAM</name>
<dbReference type="eggNOG" id="COG2822">
    <property type="taxonomic scope" value="Bacteria"/>
</dbReference>
<dbReference type="HOGENOM" id="CLU_844484_0_0_4"/>
<accession>G4QAM4</accession>
<dbReference type="AlphaFoldDB" id="G4QAM4"/>
<organism evidence="1 2">
    <name type="scientific">Taylorella asinigenitalis (strain MCE3)</name>
    <dbReference type="NCBI Taxonomy" id="1008459"/>
    <lineage>
        <taxon>Bacteria</taxon>
        <taxon>Pseudomonadati</taxon>
        <taxon>Pseudomonadota</taxon>
        <taxon>Betaproteobacteria</taxon>
        <taxon>Burkholderiales</taxon>
        <taxon>Alcaligenaceae</taxon>
        <taxon>Taylorella</taxon>
    </lineage>
</organism>
<keyword evidence="2" id="KW-1185">Reference proteome</keyword>
<reference key="1">
    <citation type="submission" date="2011-09" db="EMBL/GenBank/DDBJ databases">
        <title>Genomic characterization of the Taylorella genus.</title>
        <authorList>
            <person name="Hebert L."/>
            <person name="Moumen B."/>
            <person name="Pons N."/>
            <person name="Duquesne F."/>
            <person name="Breuil M.-F."/>
            <person name="Goux D."/>
            <person name="Batto J.-M."/>
            <person name="Renault P."/>
            <person name="Laugier C."/>
            <person name="Petry S."/>
        </authorList>
    </citation>
    <scope>NUCLEOTIDE SEQUENCE</scope>
    <source>
        <strain>MCE3</strain>
    </source>
</reference>
<dbReference type="KEGG" id="tas:TASI_0559"/>
<dbReference type="RefSeq" id="WP_014111231.1">
    <property type="nucleotide sequence ID" value="NC_016043.1"/>
</dbReference>
<dbReference type="EMBL" id="CP003059">
    <property type="protein sequence ID" value="AEP36334.1"/>
    <property type="molecule type" value="Genomic_DNA"/>
</dbReference>
<dbReference type="OrthoDB" id="9899870at2"/>
<dbReference type="Proteomes" id="UP000009284">
    <property type="component" value="Chromosome"/>
</dbReference>
<sequence length="331" mass="36983">MLKFFNLFIFFVTAVGGVYAQPMVSGNLNTIEAQNAAQVHVGPGHNHLKQLINSFGEVTPVKVLTNYANTAYRYYENSLNALNDLEYAITSAQINDIEAVRSSFDTAFDAFGLTAIFENMGGPIDASSGWVYEKYGNPKKRIYEDFEKLEDVIKSDDFFEKRDRALSIATELKGKLTLISDAWSASIIGDKGLYRAAFLGKLHNDARNLNTKNNLLAIRNGLANYINKNIVKIDDMDRSAYNSFLDILFGQRFGRKTGHGIYDLLSKSERRKISKALSAINSRFRRMDLLTSKVGEEGGGMSTSEQKRLHKNNQYLISQAKKIAGILSKGN</sequence>
<evidence type="ECO:0000313" key="1">
    <source>
        <dbReference type="EMBL" id="AEP36334.1"/>
    </source>
</evidence>
<reference evidence="1 2" key="2">
    <citation type="journal article" date="2012" name="PLoS ONE">
        <title>Genomic characterization of the taylorella genus.</title>
        <authorList>
            <person name="Hebert L."/>
            <person name="Moumen B."/>
            <person name="Pons N."/>
            <person name="Duquesne F."/>
            <person name="Breuil M.F."/>
            <person name="Goux D."/>
            <person name="Batto J.M."/>
            <person name="Laugier C."/>
            <person name="Renault P."/>
            <person name="Petry S."/>
        </authorList>
    </citation>
    <scope>NUCLEOTIDE SEQUENCE [LARGE SCALE GENOMIC DNA]</scope>
    <source>
        <strain evidence="1 2">MCE3</strain>
    </source>
</reference>